<dbReference type="Proteomes" id="UP000501168">
    <property type="component" value="Chromosome"/>
</dbReference>
<sequence length="124" mass="14479">MVKLTFTRELRLLTPSSFTFVFQDPLRSGSPYITLLARFNNLTHPRVGFAIAKKQIKHAHERNRIKRLVREYFRLHQHELPPLDYVVMARTAVLELSNQQIIELLDKLCNRIKRMAQNPSAPSA</sequence>
<evidence type="ECO:0000256" key="3">
    <source>
        <dbReference type="ARBA" id="ARBA00022722"/>
    </source>
</evidence>
<dbReference type="InterPro" id="IPR020539">
    <property type="entry name" value="RNase_P_CS"/>
</dbReference>
<dbReference type="SUPFAM" id="SSF54211">
    <property type="entry name" value="Ribosomal protein S5 domain 2-like"/>
    <property type="match status" value="1"/>
</dbReference>
<dbReference type="GO" id="GO:0001682">
    <property type="term" value="P:tRNA 5'-leader removal"/>
    <property type="evidence" value="ECO:0007669"/>
    <property type="project" value="UniProtKB-UniRule"/>
</dbReference>
<evidence type="ECO:0000256" key="7">
    <source>
        <dbReference type="HAMAP-Rule" id="MF_00227"/>
    </source>
</evidence>
<evidence type="ECO:0000256" key="4">
    <source>
        <dbReference type="ARBA" id="ARBA00022759"/>
    </source>
</evidence>
<keyword evidence="5 7" id="KW-0378">Hydrolase</keyword>
<keyword evidence="6 7" id="KW-0694">RNA-binding</keyword>
<dbReference type="KEGG" id="orb:IPMB12_00095"/>
<dbReference type="HAMAP" id="MF_00227">
    <property type="entry name" value="RNase_P"/>
    <property type="match status" value="1"/>
</dbReference>
<reference evidence="9 10" key="1">
    <citation type="submission" date="2020-03" db="EMBL/GenBank/DDBJ databases">
        <title>Complete genome sequence of Orbus sp. IPMB12 (BCRC 80908).</title>
        <authorList>
            <person name="Lo W.-S."/>
            <person name="Chang T.-H."/>
            <person name="Kuo C.-H."/>
        </authorList>
    </citation>
    <scope>NUCLEOTIDE SEQUENCE [LARGE SCALE GENOMIC DNA]</scope>
    <source>
        <strain evidence="9 10">IPMB12</strain>
    </source>
</reference>
<evidence type="ECO:0000313" key="10">
    <source>
        <dbReference type="Proteomes" id="UP000501168"/>
    </source>
</evidence>
<keyword evidence="2 7" id="KW-0819">tRNA processing</keyword>
<evidence type="ECO:0000313" key="9">
    <source>
        <dbReference type="EMBL" id="QIQ20220.1"/>
    </source>
</evidence>
<dbReference type="GO" id="GO:0042781">
    <property type="term" value="F:3'-tRNA processing endoribonuclease activity"/>
    <property type="evidence" value="ECO:0007669"/>
    <property type="project" value="TreeGrafter"/>
</dbReference>
<keyword evidence="4 7" id="KW-0255">Endonuclease</keyword>
<comment type="catalytic activity">
    <reaction evidence="7">
        <text>Endonucleolytic cleavage of RNA, removing 5'-extranucleotides from tRNA precursor.</text>
        <dbReference type="EC" id="3.1.26.5"/>
    </reaction>
</comment>
<dbReference type="Gene3D" id="3.30.230.10">
    <property type="match status" value="1"/>
</dbReference>
<dbReference type="InterPro" id="IPR014721">
    <property type="entry name" value="Ribsml_uS5_D2-typ_fold_subgr"/>
</dbReference>
<dbReference type="GO" id="GO:0000049">
    <property type="term" value="F:tRNA binding"/>
    <property type="evidence" value="ECO:0007669"/>
    <property type="project" value="UniProtKB-UniRule"/>
</dbReference>
<protein>
    <recommendedName>
        <fullName evidence="7 8">Ribonuclease P protein component</fullName>
        <shortName evidence="7">RNase P protein</shortName>
        <shortName evidence="7">RNaseP protein</shortName>
        <ecNumber evidence="7 8">3.1.26.5</ecNumber>
    </recommendedName>
    <alternativeName>
        <fullName evidence="7">Protein C5</fullName>
    </alternativeName>
</protein>
<dbReference type="AlphaFoldDB" id="A0A6G9I9G6"/>
<dbReference type="InterPro" id="IPR020568">
    <property type="entry name" value="Ribosomal_Su5_D2-typ_SF"/>
</dbReference>
<comment type="subunit">
    <text evidence="7">Consists of a catalytic RNA component (M1 or rnpB) and a protein subunit.</text>
</comment>
<dbReference type="GO" id="GO:0004526">
    <property type="term" value="F:ribonuclease P activity"/>
    <property type="evidence" value="ECO:0007669"/>
    <property type="project" value="UniProtKB-UniRule"/>
</dbReference>
<dbReference type="GO" id="GO:0030677">
    <property type="term" value="C:ribonuclease P complex"/>
    <property type="evidence" value="ECO:0007669"/>
    <property type="project" value="TreeGrafter"/>
</dbReference>
<dbReference type="Pfam" id="PF00825">
    <property type="entry name" value="Ribonuclease_P"/>
    <property type="match status" value="1"/>
</dbReference>
<dbReference type="PANTHER" id="PTHR33992:SF1">
    <property type="entry name" value="RIBONUCLEASE P PROTEIN COMPONENT"/>
    <property type="match status" value="1"/>
</dbReference>
<proteinExistence type="inferred from homology"/>
<evidence type="ECO:0000256" key="6">
    <source>
        <dbReference type="ARBA" id="ARBA00022884"/>
    </source>
</evidence>
<accession>A0A6G9I9G6</accession>
<comment type="similarity">
    <text evidence="7">Belongs to the RnpA family.</text>
</comment>
<keyword evidence="10" id="KW-1185">Reference proteome</keyword>
<dbReference type="NCBIfam" id="TIGR00188">
    <property type="entry name" value="rnpA"/>
    <property type="match status" value="1"/>
</dbReference>
<evidence type="ECO:0000256" key="5">
    <source>
        <dbReference type="ARBA" id="ARBA00022801"/>
    </source>
</evidence>
<dbReference type="EMBL" id="CP050253">
    <property type="protein sequence ID" value="QIQ20220.1"/>
    <property type="molecule type" value="Genomic_DNA"/>
</dbReference>
<dbReference type="FunCoup" id="A0A6G9I9G6">
    <property type="interactions" value="118"/>
</dbReference>
<evidence type="ECO:0000256" key="2">
    <source>
        <dbReference type="ARBA" id="ARBA00022694"/>
    </source>
</evidence>
<dbReference type="InParanoid" id="A0A6G9I9G6"/>
<dbReference type="InterPro" id="IPR000100">
    <property type="entry name" value="RNase_P"/>
</dbReference>
<keyword evidence="3 7" id="KW-0540">Nuclease</keyword>
<evidence type="ECO:0000256" key="1">
    <source>
        <dbReference type="ARBA" id="ARBA00002663"/>
    </source>
</evidence>
<evidence type="ECO:0000256" key="8">
    <source>
        <dbReference type="NCBIfam" id="TIGR00188"/>
    </source>
</evidence>
<gene>
    <name evidence="7 9" type="primary">rnpA</name>
    <name evidence="9" type="ORF">IPMB12_00095</name>
</gene>
<name>A0A6G9I9G6_9GAMM</name>
<dbReference type="EC" id="3.1.26.5" evidence="7 8"/>
<dbReference type="PROSITE" id="PS00648">
    <property type="entry name" value="RIBONUCLEASE_P"/>
    <property type="match status" value="1"/>
</dbReference>
<comment type="function">
    <text evidence="1 7">RNaseP catalyzes the removal of the 5'-leader sequence from pre-tRNA to produce the mature 5'-terminus. It can also cleave other RNA substrates such as 4.5S RNA. The protein component plays an auxiliary but essential role in vivo by binding to the 5'-leader sequence and broadening the substrate specificity of the ribozyme.</text>
</comment>
<organism evidence="9 10">
    <name type="scientific">Zophobihabitans entericus</name>
    <dbReference type="NCBI Taxonomy" id="1635327"/>
    <lineage>
        <taxon>Bacteria</taxon>
        <taxon>Pseudomonadati</taxon>
        <taxon>Pseudomonadota</taxon>
        <taxon>Gammaproteobacteria</taxon>
        <taxon>Orbales</taxon>
        <taxon>Orbaceae</taxon>
        <taxon>Zophobihabitans</taxon>
    </lineage>
</organism>
<dbReference type="PANTHER" id="PTHR33992">
    <property type="entry name" value="RIBONUCLEASE P PROTEIN COMPONENT"/>
    <property type="match status" value="1"/>
</dbReference>
<dbReference type="RefSeq" id="WP_166913754.1">
    <property type="nucleotide sequence ID" value="NZ_CP050253.1"/>
</dbReference>